<dbReference type="GO" id="GO:0016757">
    <property type="term" value="F:glycosyltransferase activity"/>
    <property type="evidence" value="ECO:0007669"/>
    <property type="project" value="UniProtKB-KW"/>
</dbReference>
<protein>
    <submittedName>
        <fullName evidence="7">Glycosyltransferase</fullName>
    </submittedName>
</protein>
<keyword evidence="4 7" id="KW-0808">Transferase</keyword>
<dbReference type="Pfam" id="PF00535">
    <property type="entry name" value="Glycos_transf_2"/>
    <property type="match status" value="1"/>
</dbReference>
<reference evidence="7 8" key="1">
    <citation type="submission" date="2020-02" db="EMBL/GenBank/DDBJ databases">
        <title>Genome sequence of Roseobacter ponti.</title>
        <authorList>
            <person name="Hollensteiner J."/>
            <person name="Schneider D."/>
            <person name="Poehlein A."/>
            <person name="Daniel R."/>
        </authorList>
    </citation>
    <scope>NUCLEOTIDE SEQUENCE [LARGE SCALE GENOMIC DNA]</scope>
    <source>
        <strain evidence="7 8">DSM 106830</strain>
    </source>
</reference>
<sequence length="224" mass="24022">MRAPISVIVPTLNAETRLGSCLAALMPGLEAGLIRELIVTDGSSTDDTVAVARAWGAEVVSGPASRGGQLARGCDAAQGKWLLVLHADTALQPDWVGPVIRHLETDQAGWFRLAFGAGGIAGRLVAAWANLRSRSGLPYGDQGLLVPAALYRSVGGYRDQPLMEDVALARALSGRLRMIDAVAQTSPARYVQQGWLRRGARNLWTLTRYFCGVSPARLAESYRR</sequence>
<proteinExistence type="predicted"/>
<dbReference type="RefSeq" id="WP_169639839.1">
    <property type="nucleotide sequence ID" value="NZ_CP048788.1"/>
</dbReference>
<accession>A0A858SS14</accession>
<evidence type="ECO:0000256" key="5">
    <source>
        <dbReference type="ARBA" id="ARBA00023136"/>
    </source>
</evidence>
<dbReference type="Gene3D" id="3.90.550.10">
    <property type="entry name" value="Spore Coat Polysaccharide Biosynthesis Protein SpsA, Chain A"/>
    <property type="match status" value="1"/>
</dbReference>
<dbReference type="CDD" id="cd02522">
    <property type="entry name" value="GT_2_like_a"/>
    <property type="match status" value="1"/>
</dbReference>
<dbReference type="NCBIfam" id="TIGR04283">
    <property type="entry name" value="glyco_like_mftF"/>
    <property type="match status" value="1"/>
</dbReference>
<evidence type="ECO:0000256" key="1">
    <source>
        <dbReference type="ARBA" id="ARBA00004236"/>
    </source>
</evidence>
<keyword evidence="2" id="KW-1003">Cell membrane</keyword>
<keyword evidence="8" id="KW-1185">Reference proteome</keyword>
<dbReference type="InterPro" id="IPR026461">
    <property type="entry name" value="Trfase_2_rSAM/seldom_assoc"/>
</dbReference>
<dbReference type="KEGG" id="rpon:G3256_05340"/>
<evidence type="ECO:0000256" key="3">
    <source>
        <dbReference type="ARBA" id="ARBA00022676"/>
    </source>
</evidence>
<dbReference type="InterPro" id="IPR029044">
    <property type="entry name" value="Nucleotide-diphossugar_trans"/>
</dbReference>
<dbReference type="AlphaFoldDB" id="A0A858SS14"/>
<keyword evidence="3" id="KW-0328">Glycosyltransferase</keyword>
<dbReference type="Proteomes" id="UP000503308">
    <property type="component" value="Chromosome"/>
</dbReference>
<name>A0A858SS14_9RHOB</name>
<dbReference type="PANTHER" id="PTHR43646:SF2">
    <property type="entry name" value="GLYCOSYLTRANSFERASE 2-LIKE DOMAIN-CONTAINING PROTEIN"/>
    <property type="match status" value="1"/>
</dbReference>
<dbReference type="SUPFAM" id="SSF53448">
    <property type="entry name" value="Nucleotide-diphospho-sugar transferases"/>
    <property type="match status" value="1"/>
</dbReference>
<dbReference type="InterPro" id="IPR001173">
    <property type="entry name" value="Glyco_trans_2-like"/>
</dbReference>
<evidence type="ECO:0000313" key="8">
    <source>
        <dbReference type="Proteomes" id="UP000503308"/>
    </source>
</evidence>
<evidence type="ECO:0000313" key="7">
    <source>
        <dbReference type="EMBL" id="QJF50622.1"/>
    </source>
</evidence>
<gene>
    <name evidence="7" type="ORF">G3256_05340</name>
</gene>
<organism evidence="7 8">
    <name type="scientific">Roseobacter ponti</name>
    <dbReference type="NCBI Taxonomy" id="1891787"/>
    <lineage>
        <taxon>Bacteria</taxon>
        <taxon>Pseudomonadati</taxon>
        <taxon>Pseudomonadota</taxon>
        <taxon>Alphaproteobacteria</taxon>
        <taxon>Rhodobacterales</taxon>
        <taxon>Roseobacteraceae</taxon>
        <taxon>Roseobacter</taxon>
    </lineage>
</organism>
<keyword evidence="5" id="KW-0472">Membrane</keyword>
<evidence type="ECO:0000256" key="4">
    <source>
        <dbReference type="ARBA" id="ARBA00022679"/>
    </source>
</evidence>
<dbReference type="EMBL" id="CP048788">
    <property type="protein sequence ID" value="QJF50622.1"/>
    <property type="molecule type" value="Genomic_DNA"/>
</dbReference>
<comment type="subcellular location">
    <subcellularLocation>
        <location evidence="1">Cell membrane</location>
    </subcellularLocation>
</comment>
<feature type="domain" description="Glycosyltransferase 2-like" evidence="6">
    <location>
        <begin position="6"/>
        <end position="108"/>
    </location>
</feature>
<dbReference type="PANTHER" id="PTHR43646">
    <property type="entry name" value="GLYCOSYLTRANSFERASE"/>
    <property type="match status" value="1"/>
</dbReference>
<evidence type="ECO:0000256" key="2">
    <source>
        <dbReference type="ARBA" id="ARBA00022475"/>
    </source>
</evidence>
<evidence type="ECO:0000259" key="6">
    <source>
        <dbReference type="Pfam" id="PF00535"/>
    </source>
</evidence>
<dbReference type="GO" id="GO:0005886">
    <property type="term" value="C:plasma membrane"/>
    <property type="evidence" value="ECO:0007669"/>
    <property type="project" value="UniProtKB-SubCell"/>
</dbReference>